<keyword evidence="6" id="KW-0808">Transferase</keyword>
<dbReference type="SUPFAM" id="SSF55785">
    <property type="entry name" value="PYP-like sensor domain (PAS domain)"/>
    <property type="match status" value="1"/>
</dbReference>
<dbReference type="PROSITE" id="PS50894">
    <property type="entry name" value="HPT"/>
    <property type="match status" value="1"/>
</dbReference>
<feature type="domain" description="Histidine kinase" evidence="17">
    <location>
        <begin position="430"/>
        <end position="656"/>
    </location>
</feature>
<dbReference type="SMART" id="SM00388">
    <property type="entry name" value="HisKA"/>
    <property type="match status" value="1"/>
</dbReference>
<dbReference type="InterPro" id="IPR003594">
    <property type="entry name" value="HATPase_dom"/>
</dbReference>
<evidence type="ECO:0000256" key="9">
    <source>
        <dbReference type="ARBA" id="ARBA00022777"/>
    </source>
</evidence>
<dbReference type="PANTHER" id="PTHR45339:SF1">
    <property type="entry name" value="HYBRID SIGNAL TRANSDUCTION HISTIDINE KINASE J"/>
    <property type="match status" value="1"/>
</dbReference>
<dbReference type="PRINTS" id="PR00344">
    <property type="entry name" value="BCTRLSENSOR"/>
</dbReference>
<dbReference type="CDD" id="cd00082">
    <property type="entry name" value="HisKA"/>
    <property type="match status" value="1"/>
</dbReference>
<evidence type="ECO:0000259" key="18">
    <source>
        <dbReference type="PROSITE" id="PS50110"/>
    </source>
</evidence>
<keyword evidence="4" id="KW-1003">Cell membrane</keyword>
<dbReference type="InterPro" id="IPR035965">
    <property type="entry name" value="PAS-like_dom_sf"/>
</dbReference>
<dbReference type="InterPro" id="IPR036890">
    <property type="entry name" value="HATPase_C_sf"/>
</dbReference>
<keyword evidence="23" id="KW-1185">Reference proteome</keyword>
<dbReference type="InterPro" id="IPR003661">
    <property type="entry name" value="HisK_dim/P_dom"/>
</dbReference>
<dbReference type="CDD" id="cd16922">
    <property type="entry name" value="HATPase_EvgS-ArcB-TorS-like"/>
    <property type="match status" value="1"/>
</dbReference>
<feature type="domain" description="Response regulatory" evidence="18">
    <location>
        <begin position="674"/>
        <end position="795"/>
    </location>
</feature>
<dbReference type="SUPFAM" id="SSF47226">
    <property type="entry name" value="Histidine-containing phosphotransfer domain, HPT domain"/>
    <property type="match status" value="1"/>
</dbReference>
<evidence type="ECO:0000259" key="21">
    <source>
        <dbReference type="PROSITE" id="PS50894"/>
    </source>
</evidence>
<evidence type="ECO:0000256" key="4">
    <source>
        <dbReference type="ARBA" id="ARBA00022475"/>
    </source>
</evidence>
<proteinExistence type="predicted"/>
<evidence type="ECO:0000256" key="2">
    <source>
        <dbReference type="ARBA" id="ARBA00004651"/>
    </source>
</evidence>
<dbReference type="SMART" id="SM00091">
    <property type="entry name" value="PAS"/>
    <property type="match status" value="1"/>
</dbReference>
<dbReference type="CDD" id="cd00088">
    <property type="entry name" value="HPT"/>
    <property type="match status" value="1"/>
</dbReference>
<feature type="domain" description="HAMP" evidence="20">
    <location>
        <begin position="194"/>
        <end position="247"/>
    </location>
</feature>
<dbReference type="EMBL" id="JAUZEE010000016">
    <property type="protein sequence ID" value="MDP4302827.1"/>
    <property type="molecule type" value="Genomic_DNA"/>
</dbReference>
<dbReference type="PROSITE" id="PS50110">
    <property type="entry name" value="RESPONSE_REGULATORY"/>
    <property type="match status" value="2"/>
</dbReference>
<evidence type="ECO:0000256" key="11">
    <source>
        <dbReference type="ARBA" id="ARBA00022989"/>
    </source>
</evidence>
<evidence type="ECO:0000256" key="5">
    <source>
        <dbReference type="ARBA" id="ARBA00022553"/>
    </source>
</evidence>
<dbReference type="InterPro" id="IPR008207">
    <property type="entry name" value="Sig_transdc_His_kin_Hpt_dom"/>
</dbReference>
<keyword evidence="7" id="KW-0812">Transmembrane</keyword>
<evidence type="ECO:0000256" key="14">
    <source>
        <dbReference type="PROSITE-ProRule" id="PRU00110"/>
    </source>
</evidence>
<keyword evidence="10" id="KW-0067">ATP-binding</keyword>
<keyword evidence="13" id="KW-0472">Membrane</keyword>
<dbReference type="Proteomes" id="UP001235760">
    <property type="component" value="Unassembled WGS sequence"/>
</dbReference>
<dbReference type="SMART" id="SM00387">
    <property type="entry name" value="HATPase_c"/>
    <property type="match status" value="1"/>
</dbReference>
<name>A0ABT9G8M9_LEPDI</name>
<evidence type="ECO:0000256" key="3">
    <source>
        <dbReference type="ARBA" id="ARBA00012438"/>
    </source>
</evidence>
<evidence type="ECO:0000256" key="12">
    <source>
        <dbReference type="ARBA" id="ARBA00023012"/>
    </source>
</evidence>
<comment type="caution">
    <text evidence="22">The sequence shown here is derived from an EMBL/GenBank/DDBJ whole genome shotgun (WGS) entry which is preliminary data.</text>
</comment>
<feature type="modified residue" description="4-aspartylphosphate" evidence="15">
    <location>
        <position position="728"/>
    </location>
</feature>
<accession>A0ABT9G8M9</accession>
<dbReference type="Gene3D" id="1.20.120.160">
    <property type="entry name" value="HPT domain"/>
    <property type="match status" value="1"/>
</dbReference>
<evidence type="ECO:0000256" key="15">
    <source>
        <dbReference type="PROSITE-ProRule" id="PRU00169"/>
    </source>
</evidence>
<dbReference type="PROSITE" id="PS50112">
    <property type="entry name" value="PAS"/>
    <property type="match status" value="1"/>
</dbReference>
<keyword evidence="11" id="KW-1133">Transmembrane helix</keyword>
<evidence type="ECO:0000259" key="19">
    <source>
        <dbReference type="PROSITE" id="PS50112"/>
    </source>
</evidence>
<dbReference type="Gene3D" id="3.30.565.10">
    <property type="entry name" value="Histidine kinase-like ATPase, C-terminal domain"/>
    <property type="match status" value="1"/>
</dbReference>
<dbReference type="InterPro" id="IPR011006">
    <property type="entry name" value="CheY-like_superfamily"/>
</dbReference>
<protein>
    <recommendedName>
        <fullName evidence="3">histidine kinase</fullName>
        <ecNumber evidence="3">2.7.13.3</ecNumber>
    </recommendedName>
</protein>
<dbReference type="CDD" id="cd17546">
    <property type="entry name" value="REC_hyHK_CKI1_RcsC-like"/>
    <property type="match status" value="2"/>
</dbReference>
<feature type="domain" description="PAS" evidence="19">
    <location>
        <begin position="252"/>
        <end position="304"/>
    </location>
</feature>
<reference evidence="22 23" key="1">
    <citation type="submission" date="2023-08" db="EMBL/GenBank/DDBJ databases">
        <authorList>
            <person name="Roldan D.M."/>
            <person name="Menes R.J."/>
        </authorList>
    </citation>
    <scope>NUCLEOTIDE SEQUENCE [LARGE SCALE GENOMIC DNA]</scope>
    <source>
        <strain evidence="22 23">CCM 2812</strain>
    </source>
</reference>
<dbReference type="PROSITE" id="PS50109">
    <property type="entry name" value="HIS_KIN"/>
    <property type="match status" value="1"/>
</dbReference>
<dbReference type="CDD" id="cd06225">
    <property type="entry name" value="HAMP"/>
    <property type="match status" value="1"/>
</dbReference>
<dbReference type="Pfam" id="PF00672">
    <property type="entry name" value="HAMP"/>
    <property type="match status" value="1"/>
</dbReference>
<dbReference type="Pfam" id="PF01627">
    <property type="entry name" value="Hpt"/>
    <property type="match status" value="1"/>
</dbReference>
<dbReference type="InterPro" id="IPR004358">
    <property type="entry name" value="Sig_transdc_His_kin-like_C"/>
</dbReference>
<sequence length="1181" mass="127944">MALPLGLAVVLLLLLLAAYAEENHRGHQEALERARSSIVRDAERLALVAQNSLEDHPARVAAEVAAVSTDVRVSTVALVDPSNRVVMGQRQAWRGQPAMAVLDGYSPVRFERVARGRMFDLQVDPVGRRLSLMLPFEHTAPDGRLRADSGGVVYMNYDLGFEDQLVDHRALRTLGVRLLALVLIIGLLTRLLRLAFTRPLGALQGAVSRISAAEQAGEPVPEKGPAELRDLARNFNRMGERLAHGQQALRTSNARLEGMINAAMDGIITVDSAQRIVGFNRAAAAMFGWSVDEALGRSLDLLLPTRYRSGHGAHMERFRDSGESARTMSRNAVVHGVRRNGEEFPVEASIACLVVDGEVFYTAILRDVTARVQAEQEIRALNATLEERVAHRTAELSQANARLLEQETELREAKAAAENSSRLKADFLANMSHEIRTPLNAVIGLGHLALKSATDERQRDYLRKIGQSSQQLLGLINDILDFSKIEANKLDIEHIDFQLSKVLDDFSTLIAQRAANKGLELIFTVGRDVPDHLVGDPLRLSQMLLNYGNNAVKFTEQGEIELKVIRLRPAPPQTEDGEVVLRFELRDTGIGLTPEQRAGLFQSFHQADSSTSRRYGGTGLGLAIVSRLAELMGGEVGVDSAPGQGSTFWLTARFGLSQQRQSWQLPEPDVRNRRALVVDDNATARLTLCDLLEAVGLQARAVDSGLAGLRELLRAQADGEPYELALIDWQMPGMDGLEMARQMAALALVSPPQKMLVTAFGREEIHIQAEAQGFAGVLVKPVNGSMLFNALMQVFRSSPPPIGTSGPQAAPAPVPLDQMLAAIRGATVLLVEDHEINQQVARELLVDAGLQVDVADNGLRATEQVARHDYDLVLMDLDMPVMDGLAATRAIRAMPGRADLCIVAMTASAMAEDRQRCLDAGMNDFVAKPIEPDKLAQVLLAHIAPGIARAPRSAPLRPITRPPLPLENDDALVLDVPGLDAAVGLRRSGGKKALYRSLLRKFVDSHADVEQRLQAALARGAQGQRDGLDEAQRIAHSLKGVAGNLGASAVQGLASELERRLSAGASAGQLEAALLPLGEALATLLDGLALQLPERLAPDAPAAPVDPQQLHEVVTLLDRQLDEGDAEAQDTAARHAPLLAAALGDHHHRFTHAISRYAFDEAHAMLHDQLGHALRPPDPAT</sequence>
<feature type="domain" description="Response regulatory" evidence="18">
    <location>
        <begin position="827"/>
        <end position="943"/>
    </location>
</feature>
<dbReference type="CDD" id="cd00130">
    <property type="entry name" value="PAS"/>
    <property type="match status" value="1"/>
</dbReference>
<dbReference type="PANTHER" id="PTHR45339">
    <property type="entry name" value="HYBRID SIGNAL TRANSDUCTION HISTIDINE KINASE J"/>
    <property type="match status" value="1"/>
</dbReference>
<dbReference type="EC" id="2.7.13.3" evidence="3"/>
<dbReference type="PROSITE" id="PS50885">
    <property type="entry name" value="HAMP"/>
    <property type="match status" value="1"/>
</dbReference>
<dbReference type="Gene3D" id="6.10.340.10">
    <property type="match status" value="1"/>
</dbReference>
<evidence type="ECO:0000256" key="7">
    <source>
        <dbReference type="ARBA" id="ARBA00022692"/>
    </source>
</evidence>
<dbReference type="InterPro" id="IPR001789">
    <property type="entry name" value="Sig_transdc_resp-reg_receiver"/>
</dbReference>
<dbReference type="SUPFAM" id="SSF52172">
    <property type="entry name" value="CheY-like"/>
    <property type="match status" value="2"/>
</dbReference>
<evidence type="ECO:0000256" key="1">
    <source>
        <dbReference type="ARBA" id="ARBA00000085"/>
    </source>
</evidence>
<dbReference type="Pfam" id="PF02518">
    <property type="entry name" value="HATPase_c"/>
    <property type="match status" value="1"/>
</dbReference>
<dbReference type="InterPro" id="IPR003660">
    <property type="entry name" value="HAMP_dom"/>
</dbReference>
<keyword evidence="9" id="KW-0418">Kinase</keyword>
<dbReference type="Pfam" id="PF00989">
    <property type="entry name" value="PAS"/>
    <property type="match status" value="1"/>
</dbReference>
<keyword evidence="5 15" id="KW-0597">Phosphoprotein</keyword>
<feature type="coiled-coil region" evidence="16">
    <location>
        <begin position="382"/>
        <end position="423"/>
    </location>
</feature>
<evidence type="ECO:0000256" key="8">
    <source>
        <dbReference type="ARBA" id="ARBA00022741"/>
    </source>
</evidence>
<dbReference type="InterPro" id="IPR036641">
    <property type="entry name" value="HPT_dom_sf"/>
</dbReference>
<dbReference type="Pfam" id="PF00072">
    <property type="entry name" value="Response_reg"/>
    <property type="match status" value="2"/>
</dbReference>
<evidence type="ECO:0000256" key="13">
    <source>
        <dbReference type="ARBA" id="ARBA00023136"/>
    </source>
</evidence>
<dbReference type="Gene3D" id="3.40.50.2300">
    <property type="match status" value="2"/>
</dbReference>
<dbReference type="SUPFAM" id="SSF55874">
    <property type="entry name" value="ATPase domain of HSP90 chaperone/DNA topoisomerase II/histidine kinase"/>
    <property type="match status" value="1"/>
</dbReference>
<dbReference type="Gene3D" id="1.10.287.130">
    <property type="match status" value="1"/>
</dbReference>
<organism evidence="22 23">
    <name type="scientific">Leptothrix discophora</name>
    <dbReference type="NCBI Taxonomy" id="89"/>
    <lineage>
        <taxon>Bacteria</taxon>
        <taxon>Pseudomonadati</taxon>
        <taxon>Pseudomonadota</taxon>
        <taxon>Betaproteobacteria</taxon>
        <taxon>Burkholderiales</taxon>
        <taxon>Sphaerotilaceae</taxon>
        <taxon>Leptothrix</taxon>
    </lineage>
</organism>
<dbReference type="SUPFAM" id="SSF47384">
    <property type="entry name" value="Homodimeric domain of signal transducing histidine kinase"/>
    <property type="match status" value="1"/>
</dbReference>
<evidence type="ECO:0000256" key="16">
    <source>
        <dbReference type="SAM" id="Coils"/>
    </source>
</evidence>
<dbReference type="SMART" id="SM00304">
    <property type="entry name" value="HAMP"/>
    <property type="match status" value="1"/>
</dbReference>
<evidence type="ECO:0000259" key="20">
    <source>
        <dbReference type="PROSITE" id="PS50885"/>
    </source>
</evidence>
<evidence type="ECO:0000256" key="10">
    <source>
        <dbReference type="ARBA" id="ARBA00022840"/>
    </source>
</evidence>
<feature type="modified residue" description="Phosphohistidine" evidence="14">
    <location>
        <position position="1036"/>
    </location>
</feature>
<dbReference type="InterPro" id="IPR005467">
    <property type="entry name" value="His_kinase_dom"/>
</dbReference>
<keyword evidence="8" id="KW-0547">Nucleotide-binding</keyword>
<evidence type="ECO:0000313" key="23">
    <source>
        <dbReference type="Proteomes" id="UP001235760"/>
    </source>
</evidence>
<keyword evidence="12" id="KW-0902">Two-component regulatory system</keyword>
<dbReference type="Gene3D" id="3.30.450.20">
    <property type="entry name" value="PAS domain"/>
    <property type="match status" value="1"/>
</dbReference>
<feature type="modified residue" description="4-aspartylphosphate" evidence="15">
    <location>
        <position position="876"/>
    </location>
</feature>
<dbReference type="SMART" id="SM00448">
    <property type="entry name" value="REC"/>
    <property type="match status" value="2"/>
</dbReference>
<comment type="subcellular location">
    <subcellularLocation>
        <location evidence="2">Cell membrane</location>
        <topology evidence="2">Multi-pass membrane protein</topology>
    </subcellularLocation>
</comment>
<comment type="catalytic activity">
    <reaction evidence="1">
        <text>ATP + protein L-histidine = ADP + protein N-phospho-L-histidine.</text>
        <dbReference type="EC" id="2.7.13.3"/>
    </reaction>
</comment>
<keyword evidence="16" id="KW-0175">Coiled coil</keyword>
<feature type="domain" description="HPt" evidence="21">
    <location>
        <begin position="991"/>
        <end position="1095"/>
    </location>
</feature>
<gene>
    <name evidence="22" type="ORF">Q8X39_19485</name>
</gene>
<dbReference type="NCBIfam" id="TIGR00229">
    <property type="entry name" value="sensory_box"/>
    <property type="match status" value="1"/>
</dbReference>
<evidence type="ECO:0000256" key="6">
    <source>
        <dbReference type="ARBA" id="ARBA00022679"/>
    </source>
</evidence>
<dbReference type="InterPro" id="IPR036097">
    <property type="entry name" value="HisK_dim/P_sf"/>
</dbReference>
<dbReference type="InterPro" id="IPR013767">
    <property type="entry name" value="PAS_fold"/>
</dbReference>
<evidence type="ECO:0000313" key="22">
    <source>
        <dbReference type="EMBL" id="MDP4302827.1"/>
    </source>
</evidence>
<dbReference type="Pfam" id="PF00512">
    <property type="entry name" value="HisKA"/>
    <property type="match status" value="1"/>
</dbReference>
<dbReference type="InterPro" id="IPR000014">
    <property type="entry name" value="PAS"/>
</dbReference>
<evidence type="ECO:0000259" key="17">
    <source>
        <dbReference type="PROSITE" id="PS50109"/>
    </source>
</evidence>